<dbReference type="AlphaFoldDB" id="A0A8X6W2U5"/>
<dbReference type="EMBL" id="BMAU01021378">
    <property type="protein sequence ID" value="GFY26954.1"/>
    <property type="molecule type" value="Genomic_DNA"/>
</dbReference>
<proteinExistence type="predicted"/>
<keyword evidence="2" id="KW-1185">Reference proteome</keyword>
<reference evidence="1" key="1">
    <citation type="submission" date="2020-08" db="EMBL/GenBank/DDBJ databases">
        <title>Multicomponent nature underlies the extraordinary mechanical properties of spider dragline silk.</title>
        <authorList>
            <person name="Kono N."/>
            <person name="Nakamura H."/>
            <person name="Mori M."/>
            <person name="Yoshida Y."/>
            <person name="Ohtoshi R."/>
            <person name="Malay A.D."/>
            <person name="Moran D.A.P."/>
            <person name="Tomita M."/>
            <person name="Numata K."/>
            <person name="Arakawa K."/>
        </authorList>
    </citation>
    <scope>NUCLEOTIDE SEQUENCE</scope>
</reference>
<sequence length="168" mass="19305">MKQKKNCIGRLHYKKCLKVSRLPDSGPAWNVLEYHSRQSCTRGRSMEGFGTTNPSRSRHLRSVSRGSRRNLHSNAKLFDVLIVYGAVDHNEPTARHLYICTRDIIGAGVFHISRTLQVRTATAGSDVVQSERPIFDDFFQHLWPYIGNNTANVVFQIVKRLWLIRIDQ</sequence>
<comment type="caution">
    <text evidence="1">The sequence shown here is derived from an EMBL/GenBank/DDBJ whole genome shotgun (WGS) entry which is preliminary data.</text>
</comment>
<dbReference type="Proteomes" id="UP000887159">
    <property type="component" value="Unassembled WGS sequence"/>
</dbReference>
<organism evidence="1 2">
    <name type="scientific">Trichonephila clavipes</name>
    <name type="common">Golden silk orbweaver</name>
    <name type="synonym">Nephila clavipes</name>
    <dbReference type="NCBI Taxonomy" id="2585209"/>
    <lineage>
        <taxon>Eukaryota</taxon>
        <taxon>Metazoa</taxon>
        <taxon>Ecdysozoa</taxon>
        <taxon>Arthropoda</taxon>
        <taxon>Chelicerata</taxon>
        <taxon>Arachnida</taxon>
        <taxon>Araneae</taxon>
        <taxon>Araneomorphae</taxon>
        <taxon>Entelegynae</taxon>
        <taxon>Araneoidea</taxon>
        <taxon>Nephilidae</taxon>
        <taxon>Trichonephila</taxon>
    </lineage>
</organism>
<protein>
    <submittedName>
        <fullName evidence="1">Uncharacterized protein</fullName>
    </submittedName>
</protein>
<accession>A0A8X6W2U5</accession>
<gene>
    <name evidence="1" type="ORF">TNCV_930951</name>
</gene>
<name>A0A8X6W2U5_TRICX</name>
<evidence type="ECO:0000313" key="1">
    <source>
        <dbReference type="EMBL" id="GFY26954.1"/>
    </source>
</evidence>
<evidence type="ECO:0000313" key="2">
    <source>
        <dbReference type="Proteomes" id="UP000887159"/>
    </source>
</evidence>